<accession>A0A1A5X1A6</accession>
<dbReference type="FunFam" id="1.10.3730.10:FF:000001">
    <property type="entry name" value="Pyrroline-5-carboxylate reductase"/>
    <property type="match status" value="1"/>
</dbReference>
<keyword evidence="2 4" id="KW-0521">NADP</keyword>
<evidence type="ECO:0000259" key="8">
    <source>
        <dbReference type="Pfam" id="PF03807"/>
    </source>
</evidence>
<proteinExistence type="inferred from homology"/>
<dbReference type="GO" id="GO:0004735">
    <property type="term" value="F:pyrroline-5-carboxylate reductase activity"/>
    <property type="evidence" value="ECO:0007669"/>
    <property type="project" value="UniProtKB-UniRule"/>
</dbReference>
<dbReference type="AlphaFoldDB" id="A0A1A5X1A6"/>
<comment type="similarity">
    <text evidence="1 4 7">Belongs to the pyrroline-5-carboxylate reductase family.</text>
</comment>
<comment type="catalytic activity">
    <reaction evidence="4">
        <text>L-proline + NAD(+) = (S)-1-pyrroline-5-carboxylate + NADH + 2 H(+)</text>
        <dbReference type="Rhea" id="RHEA:14105"/>
        <dbReference type="ChEBI" id="CHEBI:15378"/>
        <dbReference type="ChEBI" id="CHEBI:17388"/>
        <dbReference type="ChEBI" id="CHEBI:57540"/>
        <dbReference type="ChEBI" id="CHEBI:57945"/>
        <dbReference type="ChEBI" id="CHEBI:60039"/>
        <dbReference type="EC" id="1.5.1.2"/>
    </reaction>
</comment>
<dbReference type="HAMAP" id="MF_01925">
    <property type="entry name" value="P5C_reductase"/>
    <property type="match status" value="1"/>
</dbReference>
<feature type="domain" description="Pyrroline-5-carboxylate reductase dimerisation" evidence="9">
    <location>
        <begin position="160"/>
        <end position="264"/>
    </location>
</feature>
<dbReference type="PANTHER" id="PTHR11645:SF0">
    <property type="entry name" value="PYRROLINE-5-CARBOXYLATE REDUCTASE 3"/>
    <property type="match status" value="1"/>
</dbReference>
<protein>
    <recommendedName>
        <fullName evidence="4 5">Pyrroline-5-carboxylate reductase</fullName>
        <shortName evidence="4">P5C reductase</shortName>
        <shortName evidence="4">P5CR</shortName>
        <ecNumber evidence="4 5">1.5.1.2</ecNumber>
    </recommendedName>
    <alternativeName>
        <fullName evidence="4">PCA reductase</fullName>
    </alternativeName>
</protein>
<dbReference type="InterPro" id="IPR036291">
    <property type="entry name" value="NAD(P)-bd_dom_sf"/>
</dbReference>
<evidence type="ECO:0000256" key="6">
    <source>
        <dbReference type="PIRSR" id="PIRSR000193-1"/>
    </source>
</evidence>
<dbReference type="EMBL" id="QJJV01000001">
    <property type="protein sequence ID" value="PXX20688.1"/>
    <property type="molecule type" value="Genomic_DNA"/>
</dbReference>
<evidence type="ECO:0000256" key="7">
    <source>
        <dbReference type="RuleBase" id="RU003903"/>
    </source>
</evidence>
<keyword evidence="3 4" id="KW-0560">Oxidoreductase</keyword>
<evidence type="ECO:0000259" key="9">
    <source>
        <dbReference type="Pfam" id="PF14748"/>
    </source>
</evidence>
<sequence length="271" mass="27940">MKIAFIGGGNMAAALIGGLIRKGVPAANLYAIDPNEDARKRSEEQFGVRTGAGADAALADYDAILLAVKPQIAKVVAESLAPHLGAHQVVISILAGIRIEDLSRWLKGHTRIVRTMPNTPALIGMGATGLVASGGVDAAGRELASNVLGAVGQTVWFDDESKIDAVTAISGSGPAYVFYFIEALEEAARQLGMDEQQGRALAIATFAGAAQLALQSDETPAVLRERVTSKGGTTAAALASFDASAVKDAIVRGALAADARAKEMGEEFGKQ</sequence>
<comment type="caution">
    <text evidence="11">The sequence shown here is derived from an EMBL/GenBank/DDBJ whole genome shotgun (WGS) entry which is preliminary data.</text>
</comment>
<evidence type="ECO:0000313" key="12">
    <source>
        <dbReference type="Proteomes" id="UP000183529"/>
    </source>
</evidence>
<dbReference type="SUPFAM" id="SSF51735">
    <property type="entry name" value="NAD(P)-binding Rossmann-fold domains"/>
    <property type="match status" value="1"/>
</dbReference>
<dbReference type="NCBIfam" id="TIGR00112">
    <property type="entry name" value="proC"/>
    <property type="match status" value="1"/>
</dbReference>
<comment type="pathway">
    <text evidence="4 7">Amino-acid biosynthesis; L-proline biosynthesis; L-proline from L-glutamate 5-semialdehyde: step 1/1.</text>
</comment>
<dbReference type="EMBL" id="FNZM01000002">
    <property type="protein sequence ID" value="SEJ06546.1"/>
    <property type="molecule type" value="Genomic_DNA"/>
</dbReference>
<gene>
    <name evidence="4" type="primary">proC</name>
    <name evidence="10" type="ORF">C7400_101419</name>
    <name evidence="11" type="ORF">SAMN05216550_102282</name>
</gene>
<feature type="binding site" evidence="6">
    <location>
        <begin position="6"/>
        <end position="11"/>
    </location>
    <ligand>
        <name>NADP(+)</name>
        <dbReference type="ChEBI" id="CHEBI:58349"/>
    </ligand>
</feature>
<dbReference type="PIRSF" id="PIRSF000193">
    <property type="entry name" value="Pyrrol-5-carb_rd"/>
    <property type="match status" value="1"/>
</dbReference>
<dbReference type="Gene3D" id="1.10.3730.10">
    <property type="entry name" value="ProC C-terminal domain-like"/>
    <property type="match status" value="1"/>
</dbReference>
<keyword evidence="4 7" id="KW-0028">Amino-acid biosynthesis</keyword>
<organism evidence="11 12">
    <name type="scientific">Paraburkholderia tropica</name>
    <dbReference type="NCBI Taxonomy" id="92647"/>
    <lineage>
        <taxon>Bacteria</taxon>
        <taxon>Pseudomonadati</taxon>
        <taxon>Pseudomonadota</taxon>
        <taxon>Betaproteobacteria</taxon>
        <taxon>Burkholderiales</taxon>
        <taxon>Burkholderiaceae</taxon>
        <taxon>Paraburkholderia</taxon>
    </lineage>
</organism>
<evidence type="ECO:0000256" key="5">
    <source>
        <dbReference type="NCBIfam" id="TIGR00112"/>
    </source>
</evidence>
<dbReference type="EC" id="1.5.1.2" evidence="4 5"/>
<dbReference type="PROSITE" id="PS00521">
    <property type="entry name" value="P5CR"/>
    <property type="match status" value="1"/>
</dbReference>
<evidence type="ECO:0000313" key="13">
    <source>
        <dbReference type="Proteomes" id="UP000247515"/>
    </source>
</evidence>
<dbReference type="Pfam" id="PF03807">
    <property type="entry name" value="F420_oxidored"/>
    <property type="match status" value="1"/>
</dbReference>
<comment type="subcellular location">
    <subcellularLocation>
        <location evidence="4">Cytoplasm</location>
    </subcellularLocation>
</comment>
<dbReference type="GeneID" id="61301270"/>
<dbReference type="InterPro" id="IPR000304">
    <property type="entry name" value="Pyrroline-COOH_reductase"/>
</dbReference>
<comment type="catalytic activity">
    <reaction evidence="4 7">
        <text>L-proline + NADP(+) = (S)-1-pyrroline-5-carboxylate + NADPH + 2 H(+)</text>
        <dbReference type="Rhea" id="RHEA:14109"/>
        <dbReference type="ChEBI" id="CHEBI:15378"/>
        <dbReference type="ChEBI" id="CHEBI:17388"/>
        <dbReference type="ChEBI" id="CHEBI:57783"/>
        <dbReference type="ChEBI" id="CHEBI:58349"/>
        <dbReference type="ChEBI" id="CHEBI:60039"/>
        <dbReference type="EC" id="1.5.1.2"/>
    </reaction>
</comment>
<dbReference type="InterPro" id="IPR029036">
    <property type="entry name" value="P5CR_dimer"/>
</dbReference>
<evidence type="ECO:0000256" key="4">
    <source>
        <dbReference type="HAMAP-Rule" id="MF_01925"/>
    </source>
</evidence>
<dbReference type="GO" id="GO:0055129">
    <property type="term" value="P:L-proline biosynthetic process"/>
    <property type="evidence" value="ECO:0007669"/>
    <property type="project" value="UniProtKB-UniRule"/>
</dbReference>
<evidence type="ECO:0000256" key="1">
    <source>
        <dbReference type="ARBA" id="ARBA00005525"/>
    </source>
</evidence>
<evidence type="ECO:0000256" key="3">
    <source>
        <dbReference type="ARBA" id="ARBA00023002"/>
    </source>
</evidence>
<feature type="domain" description="Pyrroline-5-carboxylate reductase catalytic N-terminal" evidence="8">
    <location>
        <begin position="2"/>
        <end position="96"/>
    </location>
</feature>
<dbReference type="Pfam" id="PF14748">
    <property type="entry name" value="P5CR_dimer"/>
    <property type="match status" value="1"/>
</dbReference>
<evidence type="ECO:0000313" key="10">
    <source>
        <dbReference type="EMBL" id="PXX20688.1"/>
    </source>
</evidence>
<dbReference type="SUPFAM" id="SSF48179">
    <property type="entry name" value="6-phosphogluconate dehydrogenase C-terminal domain-like"/>
    <property type="match status" value="1"/>
</dbReference>
<dbReference type="Proteomes" id="UP000247515">
    <property type="component" value="Unassembled WGS sequence"/>
</dbReference>
<evidence type="ECO:0000256" key="2">
    <source>
        <dbReference type="ARBA" id="ARBA00022857"/>
    </source>
</evidence>
<dbReference type="PANTHER" id="PTHR11645">
    <property type="entry name" value="PYRROLINE-5-CARBOXYLATE REDUCTASE"/>
    <property type="match status" value="1"/>
</dbReference>
<name>A0A1A5X1A6_9BURK</name>
<feature type="binding site" evidence="6">
    <location>
        <begin position="67"/>
        <end position="70"/>
    </location>
    <ligand>
        <name>NADP(+)</name>
        <dbReference type="ChEBI" id="CHEBI:58349"/>
    </ligand>
</feature>
<dbReference type="OrthoDB" id="9805754at2"/>
<reference evidence="10 13" key="2">
    <citation type="submission" date="2018-05" db="EMBL/GenBank/DDBJ databases">
        <title>Genomic Encyclopedia of Type Strains, Phase IV (KMG-V): Genome sequencing to study the core and pangenomes of soil and plant-associated prokaryotes.</title>
        <authorList>
            <person name="Whitman W."/>
        </authorList>
    </citation>
    <scope>NUCLEOTIDE SEQUENCE [LARGE SCALE GENOMIC DNA]</scope>
    <source>
        <strain evidence="10 13">SIr-6563</strain>
    </source>
</reference>
<dbReference type="InterPro" id="IPR008927">
    <property type="entry name" value="6-PGluconate_DH-like_C_sf"/>
</dbReference>
<dbReference type="Gene3D" id="3.40.50.720">
    <property type="entry name" value="NAD(P)-binding Rossmann-like Domain"/>
    <property type="match status" value="1"/>
</dbReference>
<dbReference type="Proteomes" id="UP000183529">
    <property type="component" value="Unassembled WGS sequence"/>
</dbReference>
<dbReference type="InterPro" id="IPR053790">
    <property type="entry name" value="P5CR-like_CS"/>
</dbReference>
<comment type="function">
    <text evidence="4">Catalyzes the reduction of 1-pyrroline-5-carboxylate (PCA) to L-proline.</text>
</comment>
<keyword evidence="13" id="KW-1185">Reference proteome</keyword>
<evidence type="ECO:0000313" key="11">
    <source>
        <dbReference type="EMBL" id="SEJ06546.1"/>
    </source>
</evidence>
<dbReference type="GO" id="GO:0005737">
    <property type="term" value="C:cytoplasm"/>
    <property type="evidence" value="ECO:0007669"/>
    <property type="project" value="UniProtKB-SubCell"/>
</dbReference>
<keyword evidence="4 7" id="KW-0641">Proline biosynthesis</keyword>
<dbReference type="RefSeq" id="WP_065065091.1">
    <property type="nucleotide sequence ID" value="NZ_CADFGN010000002.1"/>
</dbReference>
<keyword evidence="4" id="KW-0963">Cytoplasm</keyword>
<dbReference type="InterPro" id="IPR028939">
    <property type="entry name" value="P5C_Rdtase_cat_N"/>
</dbReference>
<reference evidence="11 12" key="1">
    <citation type="submission" date="2016-10" db="EMBL/GenBank/DDBJ databases">
        <authorList>
            <person name="Varghese N."/>
            <person name="Submissions S."/>
        </authorList>
    </citation>
    <scope>NUCLEOTIDE SEQUENCE [LARGE SCALE GENOMIC DNA]</scope>
    <source>
        <strain evidence="11 12">LMG 22274</strain>
    </source>
</reference>